<feature type="compositionally biased region" description="Polar residues" evidence="11">
    <location>
        <begin position="780"/>
        <end position="789"/>
    </location>
</feature>
<feature type="domain" description="C2H2-type" evidence="12">
    <location>
        <begin position="605"/>
        <end position="634"/>
    </location>
</feature>
<feature type="domain" description="SET" evidence="13">
    <location>
        <begin position="38"/>
        <end position="376"/>
    </location>
</feature>
<dbReference type="GO" id="GO:0005634">
    <property type="term" value="C:nucleus"/>
    <property type="evidence" value="ECO:0007669"/>
    <property type="project" value="UniProtKB-SubCell"/>
</dbReference>
<feature type="domain" description="C2H2-type" evidence="12">
    <location>
        <begin position="730"/>
        <end position="757"/>
    </location>
</feature>
<dbReference type="SMART" id="SM00355">
    <property type="entry name" value="ZnF_C2H2"/>
    <property type="match status" value="8"/>
</dbReference>
<feature type="compositionally biased region" description="Basic and acidic residues" evidence="11">
    <location>
        <begin position="532"/>
        <end position="547"/>
    </location>
</feature>
<feature type="region of interest" description="Disordered" evidence="11">
    <location>
        <begin position="275"/>
        <end position="301"/>
    </location>
</feature>
<dbReference type="InterPro" id="IPR001214">
    <property type="entry name" value="SET_dom"/>
</dbReference>
<gene>
    <name evidence="14" type="ORF">DPMN_083796</name>
</gene>
<evidence type="ECO:0000256" key="1">
    <source>
        <dbReference type="ARBA" id="ARBA00004123"/>
    </source>
</evidence>
<evidence type="ECO:0000256" key="8">
    <source>
        <dbReference type="ARBA" id="ARBA00023163"/>
    </source>
</evidence>
<feature type="domain" description="C2H2-type" evidence="12">
    <location>
        <begin position="577"/>
        <end position="604"/>
    </location>
</feature>
<evidence type="ECO:0000313" key="14">
    <source>
        <dbReference type="EMBL" id="KAH3696333.1"/>
    </source>
</evidence>
<dbReference type="PANTHER" id="PTHR16515:SF2">
    <property type="entry name" value="PR DOMAIN ZINC FINGER PROTEIN 4"/>
    <property type="match status" value="1"/>
</dbReference>
<dbReference type="Pfam" id="PF00096">
    <property type="entry name" value="zf-C2H2"/>
    <property type="match status" value="2"/>
</dbReference>
<keyword evidence="2" id="KW-0479">Metal-binding</keyword>
<dbReference type="GO" id="GO:0008270">
    <property type="term" value="F:zinc ion binding"/>
    <property type="evidence" value="ECO:0007669"/>
    <property type="project" value="UniProtKB-KW"/>
</dbReference>
<evidence type="ECO:0000256" key="5">
    <source>
        <dbReference type="ARBA" id="ARBA00022833"/>
    </source>
</evidence>
<feature type="region of interest" description="Disordered" evidence="11">
    <location>
        <begin position="532"/>
        <end position="577"/>
    </location>
</feature>
<dbReference type="InterPro" id="IPR013087">
    <property type="entry name" value="Znf_C2H2_type"/>
</dbReference>
<evidence type="ECO:0000256" key="2">
    <source>
        <dbReference type="ARBA" id="ARBA00022723"/>
    </source>
</evidence>
<feature type="region of interest" description="Disordered" evidence="11">
    <location>
        <begin position="771"/>
        <end position="815"/>
    </location>
</feature>
<name>A0A9D3Y9L3_DREPO</name>
<dbReference type="Gene3D" id="3.30.160.60">
    <property type="entry name" value="Classic Zinc Finger"/>
    <property type="match status" value="4"/>
</dbReference>
<keyword evidence="3" id="KW-0677">Repeat</keyword>
<evidence type="ECO:0000259" key="12">
    <source>
        <dbReference type="PROSITE" id="PS50157"/>
    </source>
</evidence>
<feature type="compositionally biased region" description="Polar residues" evidence="11">
    <location>
        <begin position="110"/>
        <end position="128"/>
    </location>
</feature>
<keyword evidence="4 10" id="KW-0863">Zinc-finger</keyword>
<keyword evidence="7" id="KW-0238">DNA-binding</keyword>
<feature type="region of interest" description="Disordered" evidence="11">
    <location>
        <begin position="107"/>
        <end position="128"/>
    </location>
</feature>
<proteinExistence type="predicted"/>
<keyword evidence="15" id="KW-1185">Reference proteome</keyword>
<evidence type="ECO:0000256" key="10">
    <source>
        <dbReference type="PROSITE-ProRule" id="PRU00042"/>
    </source>
</evidence>
<comment type="caution">
    <text evidence="14">The sequence shown here is derived from an EMBL/GenBank/DDBJ whole genome shotgun (WGS) entry which is preliminary data.</text>
</comment>
<evidence type="ECO:0000256" key="7">
    <source>
        <dbReference type="ARBA" id="ARBA00023125"/>
    </source>
</evidence>
<dbReference type="Pfam" id="PF21549">
    <property type="entry name" value="PRDM2_PR"/>
    <property type="match status" value="1"/>
</dbReference>
<feature type="domain" description="C2H2-type" evidence="12">
    <location>
        <begin position="635"/>
        <end position="662"/>
    </location>
</feature>
<dbReference type="SUPFAM" id="SSF57667">
    <property type="entry name" value="beta-beta-alpha zinc fingers"/>
    <property type="match status" value="4"/>
</dbReference>
<evidence type="ECO:0000256" key="11">
    <source>
        <dbReference type="SAM" id="MobiDB-lite"/>
    </source>
</evidence>
<accession>A0A9D3Y9L3</accession>
<dbReference type="AlphaFoldDB" id="A0A9D3Y9L3"/>
<evidence type="ECO:0000313" key="15">
    <source>
        <dbReference type="Proteomes" id="UP000828390"/>
    </source>
</evidence>
<feature type="domain" description="C2H2-type" evidence="12">
    <location>
        <begin position="694"/>
        <end position="721"/>
    </location>
</feature>
<dbReference type="PROSITE" id="PS50157">
    <property type="entry name" value="ZINC_FINGER_C2H2_2"/>
    <property type="match status" value="7"/>
</dbReference>
<dbReference type="GO" id="GO:0010468">
    <property type="term" value="P:regulation of gene expression"/>
    <property type="evidence" value="ECO:0007669"/>
    <property type="project" value="TreeGrafter"/>
</dbReference>
<organism evidence="14 15">
    <name type="scientific">Dreissena polymorpha</name>
    <name type="common">Zebra mussel</name>
    <name type="synonym">Mytilus polymorpha</name>
    <dbReference type="NCBI Taxonomy" id="45954"/>
    <lineage>
        <taxon>Eukaryota</taxon>
        <taxon>Metazoa</taxon>
        <taxon>Spiralia</taxon>
        <taxon>Lophotrochozoa</taxon>
        <taxon>Mollusca</taxon>
        <taxon>Bivalvia</taxon>
        <taxon>Autobranchia</taxon>
        <taxon>Heteroconchia</taxon>
        <taxon>Euheterodonta</taxon>
        <taxon>Imparidentia</taxon>
        <taxon>Neoheterodontei</taxon>
        <taxon>Myida</taxon>
        <taxon>Dreissenoidea</taxon>
        <taxon>Dreissenidae</taxon>
        <taxon>Dreissena</taxon>
    </lineage>
</organism>
<evidence type="ECO:0000256" key="9">
    <source>
        <dbReference type="ARBA" id="ARBA00023242"/>
    </source>
</evidence>
<dbReference type="InterPro" id="IPR050331">
    <property type="entry name" value="Zinc_finger"/>
</dbReference>
<dbReference type="Gene3D" id="2.170.270.10">
    <property type="entry name" value="SET domain"/>
    <property type="match status" value="2"/>
</dbReference>
<comment type="subcellular location">
    <subcellularLocation>
        <location evidence="1">Nucleus</location>
    </subcellularLocation>
</comment>
<evidence type="ECO:0000256" key="6">
    <source>
        <dbReference type="ARBA" id="ARBA00023015"/>
    </source>
</evidence>
<dbReference type="InterPro" id="IPR036236">
    <property type="entry name" value="Znf_C2H2_sf"/>
</dbReference>
<dbReference type="Proteomes" id="UP000828390">
    <property type="component" value="Unassembled WGS sequence"/>
</dbReference>
<keyword evidence="5" id="KW-0862">Zinc</keyword>
<dbReference type="FunFam" id="3.30.160.60:FF:001182">
    <property type="entry name" value="Zinc finger, C2H2 type"/>
    <property type="match status" value="1"/>
</dbReference>
<feature type="domain" description="C2H2-type" evidence="12">
    <location>
        <begin position="664"/>
        <end position="691"/>
    </location>
</feature>
<dbReference type="PROSITE" id="PS00028">
    <property type="entry name" value="ZINC_FINGER_C2H2_1"/>
    <property type="match status" value="7"/>
</dbReference>
<evidence type="ECO:0000256" key="4">
    <source>
        <dbReference type="ARBA" id="ARBA00022771"/>
    </source>
</evidence>
<dbReference type="PANTHER" id="PTHR16515">
    <property type="entry name" value="PR DOMAIN ZINC FINGER PROTEIN"/>
    <property type="match status" value="1"/>
</dbReference>
<keyword evidence="6" id="KW-0805">Transcription regulation</keyword>
<feature type="compositionally biased region" description="Polar residues" evidence="11">
    <location>
        <begin position="286"/>
        <end position="297"/>
    </location>
</feature>
<protein>
    <submittedName>
        <fullName evidence="14">Uncharacterized protein</fullName>
    </submittedName>
</protein>
<evidence type="ECO:0000259" key="13">
    <source>
        <dbReference type="PROSITE" id="PS50280"/>
    </source>
</evidence>
<keyword evidence="9" id="KW-0539">Nucleus</keyword>
<feature type="domain" description="C2H2-type" evidence="12">
    <location>
        <begin position="758"/>
        <end position="786"/>
    </location>
</feature>
<reference evidence="14" key="2">
    <citation type="submission" date="2020-11" db="EMBL/GenBank/DDBJ databases">
        <authorList>
            <person name="McCartney M.A."/>
            <person name="Auch B."/>
            <person name="Kono T."/>
            <person name="Mallez S."/>
            <person name="Becker A."/>
            <person name="Gohl D.M."/>
            <person name="Silverstein K.A.T."/>
            <person name="Koren S."/>
            <person name="Bechman K.B."/>
            <person name="Herman A."/>
            <person name="Abrahante J.E."/>
            <person name="Garbe J."/>
        </authorList>
    </citation>
    <scope>NUCLEOTIDE SEQUENCE</scope>
    <source>
        <strain evidence="14">Duluth1</strain>
        <tissue evidence="14">Whole animal</tissue>
    </source>
</reference>
<keyword evidence="8" id="KW-0804">Transcription</keyword>
<evidence type="ECO:0000256" key="3">
    <source>
        <dbReference type="ARBA" id="ARBA00022737"/>
    </source>
</evidence>
<sequence>MASLENLWCDHCGKSHEGVCLKHGTLHRVQDSVIPSRARLTVPQSLTLKTVKEDGNVYTGVFAKRTIPVRSQFGPLDAPIISKTKFTSPADQATAVWKKKHAMQKALETSGLSHSEPSETSDLNHSGADSISPVISSICSQQSHSKAMSSSNSAEVAISTIQQHLMSITSQSIGKTGDVGSLGLQQILACQNVGIHGNMNQMNHGFQELSPIHFHNASSSVSLSNEQLASLQQHFQGFSHSDLTSMQQHLNLQDFGTANHMSAMGAADQSGTILNTQCSPVEDDSSNLNGSDSTDNQSDSEEVELDMHFELKILTEDGFTEILDKTDEDHSNWMIFVRPARTLKEQNLIAYQEDGCIFYVSLRQIPANTELKVWYSKEYAQSIGKGMLGTDDKIGDQKIQCLQCEATFADQEEMDTHICVGKVKTRRKGRPRKYVKPTKSWRAKLDKSRTKETLPVSKEINMVVDNKQTEQAVIETPRRGRGRPRMFQPITMTNTIKNSNQMSPEEMKIELGKVLDPISEVNMNSYADIEDYYDKPVPEPEEIKTNDQDFDDGEKEIDIPEDRRKRKRGPKSSKSATPCEYCGETFMAEAAYYVHVYEHTGVKPFICDFPDCERGFLSKFKLERHSLIHTSPRNHKCPYCDKSFNRKDHLKNHMVTHDPNKKTWKCEVCMKEYCYSFSYRTHMAIHRAERGETLSCGICKKEFENKEQLLFHLKVHTGARAAKNTTERTHTCFDCGKKFFTRKDVKRHSVTHTKRKDYLCQHCPQRFGRKDHLTRHLRTSHTGNENSPTRLRRSTGDSSNENSPTKHREHSVYPLKGEATLMPLQMSITGLQPEDISEHIVQGVVHNTQSEANSASQSAVLQNLHYAVSQLSAGQIPAALYEAAAAAANAQQQQEQQHHLQMNALGNPSGMATLHSGIPIQYELSTHQGDQAIIRQIQLSPSIDYKQFAQTLQGNMYITTSNGQVIQTHQQQPQHHQQHEHALLQQHGNIQPVQQATIHQIPLSQHHHQLQPQALLQANKMEGLSNNRTQSVSVQQPQEYQITAHLVPSAINPGSSSSDQSRPSFVMANALQVDSKQSQYSNILGYMETLRFLENLPTNNSNAIPLQPIQTLNVEMSSQGQGPQLLQPVTYNTASLNGGAVLNLNQAELLKGTININQADLAKGGFSINQLDLSKGLVAISHPHGTTLQLTAQDLKNVVSLSQNGTPLQHISYQHQES</sequence>
<dbReference type="InterPro" id="IPR046341">
    <property type="entry name" value="SET_dom_sf"/>
</dbReference>
<reference evidence="14" key="1">
    <citation type="journal article" date="2019" name="bioRxiv">
        <title>The Genome of the Zebra Mussel, Dreissena polymorpha: A Resource for Invasive Species Research.</title>
        <authorList>
            <person name="McCartney M.A."/>
            <person name="Auch B."/>
            <person name="Kono T."/>
            <person name="Mallez S."/>
            <person name="Zhang Y."/>
            <person name="Obille A."/>
            <person name="Becker A."/>
            <person name="Abrahante J.E."/>
            <person name="Garbe J."/>
            <person name="Badalamenti J.P."/>
            <person name="Herman A."/>
            <person name="Mangelson H."/>
            <person name="Liachko I."/>
            <person name="Sullivan S."/>
            <person name="Sone E.D."/>
            <person name="Koren S."/>
            <person name="Silverstein K.A.T."/>
            <person name="Beckman K.B."/>
            <person name="Gohl D.M."/>
        </authorList>
    </citation>
    <scope>NUCLEOTIDE SEQUENCE</scope>
    <source>
        <strain evidence="14">Duluth1</strain>
        <tissue evidence="14">Whole animal</tissue>
    </source>
</reference>
<dbReference type="EMBL" id="JAIWYP010000016">
    <property type="protein sequence ID" value="KAH3696333.1"/>
    <property type="molecule type" value="Genomic_DNA"/>
</dbReference>
<dbReference type="PROSITE" id="PS50280">
    <property type="entry name" value="SET"/>
    <property type="match status" value="1"/>
</dbReference>